<dbReference type="InterPro" id="IPR026371">
    <property type="entry name" value="PGF_CTERM"/>
</dbReference>
<dbReference type="GeneID" id="76200625"/>
<dbReference type="RefSeq" id="WP_264555848.1">
    <property type="nucleotide sequence ID" value="NZ_CP109979.1"/>
</dbReference>
<protein>
    <submittedName>
        <fullName evidence="4">PGF-CTERM-anchored ABC transporter substrate-binding protein</fullName>
    </submittedName>
</protein>
<proteinExistence type="predicted"/>
<dbReference type="NCBIfam" id="TIGR04126">
    <property type="entry name" value="PGF_CTERM"/>
    <property type="match status" value="1"/>
</dbReference>
<dbReference type="GO" id="GO:0030115">
    <property type="term" value="C:S-layer"/>
    <property type="evidence" value="ECO:0007669"/>
    <property type="project" value="UniProtKB-SubCell"/>
</dbReference>
<dbReference type="Pfam" id="PF01497">
    <property type="entry name" value="Peripla_BP_2"/>
    <property type="match status" value="1"/>
</dbReference>
<evidence type="ECO:0000313" key="5">
    <source>
        <dbReference type="Proteomes" id="UP001596417"/>
    </source>
</evidence>
<dbReference type="InterPro" id="IPR050902">
    <property type="entry name" value="ABC_Transporter_SBP"/>
</dbReference>
<evidence type="ECO:0000256" key="2">
    <source>
        <dbReference type="SAM" id="MobiDB-lite"/>
    </source>
</evidence>
<feature type="region of interest" description="Disordered" evidence="2">
    <location>
        <begin position="322"/>
        <end position="351"/>
    </location>
</feature>
<organism evidence="4 5">
    <name type="scientific">Halocatena marina</name>
    <dbReference type="NCBI Taxonomy" id="2934937"/>
    <lineage>
        <taxon>Archaea</taxon>
        <taxon>Methanobacteriati</taxon>
        <taxon>Methanobacteriota</taxon>
        <taxon>Stenosarchaea group</taxon>
        <taxon>Halobacteria</taxon>
        <taxon>Halobacteriales</taxon>
        <taxon>Natronomonadaceae</taxon>
        <taxon>Halocatena</taxon>
    </lineage>
</organism>
<dbReference type="Proteomes" id="UP001596417">
    <property type="component" value="Unassembled WGS sequence"/>
</dbReference>
<dbReference type="PANTHER" id="PTHR30535">
    <property type="entry name" value="VITAMIN B12-BINDING PROTEIN"/>
    <property type="match status" value="1"/>
</dbReference>
<feature type="compositionally biased region" description="Polar residues" evidence="2">
    <location>
        <begin position="322"/>
        <end position="334"/>
    </location>
</feature>
<dbReference type="EMBL" id="JBHTAX010000001">
    <property type="protein sequence ID" value="MFC7190950.1"/>
    <property type="molecule type" value="Genomic_DNA"/>
</dbReference>
<reference evidence="4 5" key="1">
    <citation type="journal article" date="2019" name="Int. J. Syst. Evol. Microbiol.">
        <title>The Global Catalogue of Microorganisms (GCM) 10K type strain sequencing project: providing services to taxonomists for standard genome sequencing and annotation.</title>
        <authorList>
            <consortium name="The Broad Institute Genomics Platform"/>
            <consortium name="The Broad Institute Genome Sequencing Center for Infectious Disease"/>
            <person name="Wu L."/>
            <person name="Ma J."/>
        </authorList>
    </citation>
    <scope>NUCLEOTIDE SEQUENCE [LARGE SCALE GENOMIC DNA]</scope>
    <source>
        <strain evidence="4 5">RDMS1</strain>
    </source>
</reference>
<dbReference type="InterPro" id="IPR026469">
    <property type="entry name" value="Peripla_PGF_1"/>
</dbReference>
<dbReference type="InterPro" id="IPR002491">
    <property type="entry name" value="ABC_transptr_periplasmic_BD"/>
</dbReference>
<accession>A0ABD5YWT2</accession>
<gene>
    <name evidence="4" type="ORF">ACFQL7_14715</name>
</gene>
<dbReference type="AlphaFoldDB" id="A0ABD5YWT2"/>
<dbReference type="PROSITE" id="PS50983">
    <property type="entry name" value="FE_B12_PBP"/>
    <property type="match status" value="1"/>
</dbReference>
<keyword evidence="5" id="KW-1185">Reference proteome</keyword>
<evidence type="ECO:0000259" key="3">
    <source>
        <dbReference type="PROSITE" id="PS50983"/>
    </source>
</evidence>
<dbReference type="PANTHER" id="PTHR30535:SF34">
    <property type="entry name" value="MOLYBDATE-BINDING PROTEIN MOLA"/>
    <property type="match status" value="1"/>
</dbReference>
<feature type="domain" description="Fe/B12 periplasmic-binding" evidence="3">
    <location>
        <begin position="68"/>
        <end position="318"/>
    </location>
</feature>
<dbReference type="NCBIfam" id="TIGR04281">
    <property type="entry name" value="peripla_PGF_1"/>
    <property type="match status" value="1"/>
</dbReference>
<keyword evidence="1" id="KW-0732">Signal</keyword>
<sequence>MKQKRLIACFAVVLVLTASLAAGAGAGAGAGVSTGTVQSASAQPTCSFPFEKTDATGTAVTVESEPGRVVALQPSAAQTMWEIGAKKKVVGLPVGPYTSFLNGSKSGDRTDITKQDGYTTNIESVVSLTPDLVLAPNVVSNETVEKLRSAGLTVYKFKSGRSIEDIYRKTTLTGQLVGTCQGANQRVKAMNETVSSIESAVENRDRPRVLYLMGDGYTPGNGTFINRVITLAGGENIAASAGITGYKQINPESVIKQDPQWIVVGSDTPNIPNRTSYTETTALKQNQTVVVNSSYISQPAPRVITPMNSLARSFHPDAFEQTNATDESTATDGKTTAATNATSTGTTETNGPGFGVIAAMLALLGATLVARLRQ</sequence>
<evidence type="ECO:0000256" key="1">
    <source>
        <dbReference type="ARBA" id="ARBA00022729"/>
    </source>
</evidence>
<dbReference type="Gene3D" id="3.40.50.1980">
    <property type="entry name" value="Nitrogenase molybdenum iron protein domain"/>
    <property type="match status" value="2"/>
</dbReference>
<feature type="compositionally biased region" description="Low complexity" evidence="2">
    <location>
        <begin position="335"/>
        <end position="349"/>
    </location>
</feature>
<dbReference type="SUPFAM" id="SSF53807">
    <property type="entry name" value="Helical backbone' metal receptor"/>
    <property type="match status" value="1"/>
</dbReference>
<evidence type="ECO:0000313" key="4">
    <source>
        <dbReference type="EMBL" id="MFC7190950.1"/>
    </source>
</evidence>
<dbReference type="GO" id="GO:0005886">
    <property type="term" value="C:plasma membrane"/>
    <property type="evidence" value="ECO:0007669"/>
    <property type="project" value="UniProtKB-SubCell"/>
</dbReference>
<comment type="caution">
    <text evidence="4">The sequence shown here is derived from an EMBL/GenBank/DDBJ whole genome shotgun (WGS) entry which is preliminary data.</text>
</comment>
<name>A0ABD5YWT2_9EURY</name>